<organism evidence="1 2">
    <name type="scientific">Acanthocheilonema viteae</name>
    <name type="common">Filarial nematode worm</name>
    <name type="synonym">Dipetalonema viteae</name>
    <dbReference type="NCBI Taxonomy" id="6277"/>
    <lineage>
        <taxon>Eukaryota</taxon>
        <taxon>Metazoa</taxon>
        <taxon>Ecdysozoa</taxon>
        <taxon>Nematoda</taxon>
        <taxon>Chromadorea</taxon>
        <taxon>Rhabditida</taxon>
        <taxon>Spirurina</taxon>
        <taxon>Spiruromorpha</taxon>
        <taxon>Filarioidea</taxon>
        <taxon>Onchocercidae</taxon>
        <taxon>Acanthocheilonema</taxon>
    </lineage>
</organism>
<proteinExistence type="predicted"/>
<dbReference type="Proteomes" id="UP000276991">
    <property type="component" value="Unassembled WGS sequence"/>
</dbReference>
<sequence>MARLLAFRPPSNLVGIEMTDHWPYVSVRIPVGALTPTAKIEHRIYIHSLQNSALNVRKPLQMGEKERNELCSYCRVVGAIYCFSLLTDVLINYTSTVSIGLDLFVTNTHAYLSILPEACDLSEQRKAKEAVNNDMASRLTSLSEQSLPQDDPSDSVPLLVSRQPVSQNGQKCYRINYCLMSCHLIYHQPIENFKLEGIGRGAEEEEEWEGRRDDQKLDDRWPTAAAAVTAAAADWYYGGVAVVL</sequence>
<dbReference type="AlphaFoldDB" id="A0A498S2N3"/>
<accession>A0A498S2N3</accession>
<evidence type="ECO:0000313" key="1">
    <source>
        <dbReference type="EMBL" id="VBB25749.1"/>
    </source>
</evidence>
<protein>
    <submittedName>
        <fullName evidence="1">Uncharacterized protein</fullName>
    </submittedName>
</protein>
<name>A0A498S2N3_ACAVI</name>
<dbReference type="EMBL" id="UPTC01000038">
    <property type="protein sequence ID" value="VBB25749.1"/>
    <property type="molecule type" value="Genomic_DNA"/>
</dbReference>
<reference evidence="1 2" key="1">
    <citation type="submission" date="2018-08" db="EMBL/GenBank/DDBJ databases">
        <authorList>
            <person name="Laetsch R D."/>
            <person name="Stevens L."/>
            <person name="Kumar S."/>
            <person name="Blaxter L. M."/>
        </authorList>
    </citation>
    <scope>NUCLEOTIDE SEQUENCE [LARGE SCALE GENOMIC DNA]</scope>
</reference>
<evidence type="ECO:0000313" key="2">
    <source>
        <dbReference type="Proteomes" id="UP000276991"/>
    </source>
</evidence>
<keyword evidence="2" id="KW-1185">Reference proteome</keyword>
<gene>
    <name evidence="1" type="ORF">NAV_LOCUS579</name>
</gene>